<dbReference type="Proteomes" id="UP000295444">
    <property type="component" value="Unassembled WGS sequence"/>
</dbReference>
<dbReference type="OrthoDB" id="8677713at2"/>
<evidence type="ECO:0000256" key="2">
    <source>
        <dbReference type="ARBA" id="ARBA00009347"/>
    </source>
</evidence>
<sequence length="341" mass="35891">MSATLIYSEVEEDLRASVRDLLADHASPAAVLARCESDQPYDLELWRLLGEMGATTLHVPEELGGQGASMRETAVVLEELGRSVAPVPFLGSAVLASAVFTVLGEPVPSETATLVVPFSSWQPVFSSGPVRSVADATVASLFIVPVSTPDGPELHLASSATVTPVTSLDLTRPVADVTVSESTVLARGADASNALRVALLTGAGLLASEQVGIAERCLFDTVAYLRERHQFGRAVGSFQALKHRLADLYQELVTARAAARYAADALATGEDVEIAVAVAAAHCSDVAVHAAEEAVQLHGGIGMTWEHPAHLFLKRAKADQLALGTPDRHRAALAELVDLRL</sequence>
<feature type="domain" description="Acyl-CoA dehydrogenase/oxidase N-terminal" evidence="7">
    <location>
        <begin position="9"/>
        <end position="90"/>
    </location>
</feature>
<dbReference type="InterPro" id="IPR009100">
    <property type="entry name" value="AcylCoA_DH/oxidase_NM_dom_sf"/>
</dbReference>
<evidence type="ECO:0000256" key="4">
    <source>
        <dbReference type="ARBA" id="ARBA00022827"/>
    </source>
</evidence>
<dbReference type="PANTHER" id="PTHR43884:SF20">
    <property type="entry name" value="ACYL-COA DEHYDROGENASE FADE28"/>
    <property type="match status" value="1"/>
</dbReference>
<evidence type="ECO:0000256" key="1">
    <source>
        <dbReference type="ARBA" id="ARBA00001974"/>
    </source>
</evidence>
<dbReference type="GO" id="GO:0050660">
    <property type="term" value="F:flavin adenine dinucleotide binding"/>
    <property type="evidence" value="ECO:0007669"/>
    <property type="project" value="InterPro"/>
</dbReference>
<comment type="cofactor">
    <cofactor evidence="1">
        <name>FAD</name>
        <dbReference type="ChEBI" id="CHEBI:57692"/>
    </cofactor>
</comment>
<dbReference type="InterPro" id="IPR037069">
    <property type="entry name" value="AcylCoA_DH/ox_N_sf"/>
</dbReference>
<dbReference type="InterPro" id="IPR013786">
    <property type="entry name" value="AcylCoA_DH/ox_N"/>
</dbReference>
<reference evidence="8 9" key="1">
    <citation type="submission" date="2019-03" db="EMBL/GenBank/DDBJ databases">
        <title>Genomic Encyclopedia of Type Strains, Phase IV (KMG-IV): sequencing the most valuable type-strain genomes for metagenomic binning, comparative biology and taxonomic classification.</title>
        <authorList>
            <person name="Goeker M."/>
        </authorList>
    </citation>
    <scope>NUCLEOTIDE SEQUENCE [LARGE SCALE GENOMIC DNA]</scope>
    <source>
        <strain evidence="8 9">DSM 45361</strain>
    </source>
</reference>
<comment type="caution">
    <text evidence="8">The sequence shown here is derived from an EMBL/GenBank/DDBJ whole genome shotgun (WGS) entry which is preliminary data.</text>
</comment>
<keyword evidence="3" id="KW-0285">Flavoprotein</keyword>
<keyword evidence="5" id="KW-0560">Oxidoreductase</keyword>
<keyword evidence="4" id="KW-0274">FAD</keyword>
<evidence type="ECO:0000259" key="7">
    <source>
        <dbReference type="Pfam" id="PF02771"/>
    </source>
</evidence>
<evidence type="ECO:0000313" key="8">
    <source>
        <dbReference type="EMBL" id="TDP95116.1"/>
    </source>
</evidence>
<feature type="domain" description="Acyl-CoA dehydrogenase/oxidase C-terminal" evidence="6">
    <location>
        <begin position="200"/>
        <end position="335"/>
    </location>
</feature>
<evidence type="ECO:0000259" key="6">
    <source>
        <dbReference type="Pfam" id="PF00441"/>
    </source>
</evidence>
<protein>
    <submittedName>
        <fullName evidence="8">Alkylation response protein AidB-like acyl-CoA dehydrogenase</fullName>
    </submittedName>
</protein>
<comment type="similarity">
    <text evidence="2">Belongs to the acyl-CoA dehydrogenase family.</text>
</comment>
<dbReference type="SUPFAM" id="SSF56645">
    <property type="entry name" value="Acyl-CoA dehydrogenase NM domain-like"/>
    <property type="match status" value="1"/>
</dbReference>
<proteinExistence type="inferred from homology"/>
<evidence type="ECO:0000256" key="3">
    <source>
        <dbReference type="ARBA" id="ARBA00022630"/>
    </source>
</evidence>
<dbReference type="InterPro" id="IPR009075">
    <property type="entry name" value="AcylCo_DH/oxidase_C"/>
</dbReference>
<organism evidence="8 9">
    <name type="scientific">Labedaea rhizosphaerae</name>
    <dbReference type="NCBI Taxonomy" id="598644"/>
    <lineage>
        <taxon>Bacteria</taxon>
        <taxon>Bacillati</taxon>
        <taxon>Actinomycetota</taxon>
        <taxon>Actinomycetes</taxon>
        <taxon>Pseudonocardiales</taxon>
        <taxon>Pseudonocardiaceae</taxon>
        <taxon>Labedaea</taxon>
    </lineage>
</organism>
<dbReference type="RefSeq" id="WP_133852497.1">
    <property type="nucleotide sequence ID" value="NZ_SNXZ01000005.1"/>
</dbReference>
<dbReference type="Pfam" id="PF02771">
    <property type="entry name" value="Acyl-CoA_dh_N"/>
    <property type="match status" value="1"/>
</dbReference>
<dbReference type="Gene3D" id="1.20.140.10">
    <property type="entry name" value="Butyryl-CoA Dehydrogenase, subunit A, domain 3"/>
    <property type="match status" value="1"/>
</dbReference>
<dbReference type="Gene3D" id="1.10.540.10">
    <property type="entry name" value="Acyl-CoA dehydrogenase/oxidase, N-terminal domain"/>
    <property type="match status" value="1"/>
</dbReference>
<dbReference type="SUPFAM" id="SSF47203">
    <property type="entry name" value="Acyl-CoA dehydrogenase C-terminal domain-like"/>
    <property type="match status" value="1"/>
</dbReference>
<dbReference type="PANTHER" id="PTHR43884">
    <property type="entry name" value="ACYL-COA DEHYDROGENASE"/>
    <property type="match status" value="1"/>
</dbReference>
<dbReference type="GO" id="GO:0003995">
    <property type="term" value="F:acyl-CoA dehydrogenase activity"/>
    <property type="evidence" value="ECO:0007669"/>
    <property type="project" value="TreeGrafter"/>
</dbReference>
<keyword evidence="9" id="KW-1185">Reference proteome</keyword>
<gene>
    <name evidence="8" type="ORF">EV186_105348</name>
</gene>
<dbReference type="InterPro" id="IPR036250">
    <property type="entry name" value="AcylCo_DH-like_C"/>
</dbReference>
<name>A0A4R6S8D5_LABRH</name>
<accession>A0A4R6S8D5</accession>
<dbReference type="EMBL" id="SNXZ01000005">
    <property type="protein sequence ID" value="TDP95116.1"/>
    <property type="molecule type" value="Genomic_DNA"/>
</dbReference>
<dbReference type="Pfam" id="PF00441">
    <property type="entry name" value="Acyl-CoA_dh_1"/>
    <property type="match status" value="1"/>
</dbReference>
<evidence type="ECO:0000313" key="9">
    <source>
        <dbReference type="Proteomes" id="UP000295444"/>
    </source>
</evidence>
<dbReference type="AlphaFoldDB" id="A0A4R6S8D5"/>
<evidence type="ECO:0000256" key="5">
    <source>
        <dbReference type="ARBA" id="ARBA00023002"/>
    </source>
</evidence>